<sequence>MLLRHNTQSLKSRFLDFRSSGDGGGSYRRSPVMESCRVSTVLLLPATVAGNGDPNFNISPLLELRFSQTSLIASADSTVSSLLGVATVRLCFSASWISKSSPSIASTGGLLPPFSAQ</sequence>
<keyword evidence="2" id="KW-1185">Reference proteome</keyword>
<evidence type="ECO:0000313" key="2">
    <source>
        <dbReference type="Proteomes" id="UP001055811"/>
    </source>
</evidence>
<dbReference type="Proteomes" id="UP001055811">
    <property type="component" value="Linkage Group LG08"/>
</dbReference>
<reference evidence="2" key="1">
    <citation type="journal article" date="2022" name="Mol. Ecol. Resour.">
        <title>The genomes of chicory, endive, great burdock and yacon provide insights into Asteraceae palaeo-polyploidization history and plant inulin production.</title>
        <authorList>
            <person name="Fan W."/>
            <person name="Wang S."/>
            <person name="Wang H."/>
            <person name="Wang A."/>
            <person name="Jiang F."/>
            <person name="Liu H."/>
            <person name="Zhao H."/>
            <person name="Xu D."/>
            <person name="Zhang Y."/>
        </authorList>
    </citation>
    <scope>NUCLEOTIDE SEQUENCE [LARGE SCALE GENOMIC DNA]</scope>
    <source>
        <strain evidence="2">cv. Punajuju</strain>
    </source>
</reference>
<dbReference type="EMBL" id="CM042016">
    <property type="protein sequence ID" value="KAI3699888.1"/>
    <property type="molecule type" value="Genomic_DNA"/>
</dbReference>
<evidence type="ECO:0000313" key="1">
    <source>
        <dbReference type="EMBL" id="KAI3699888.1"/>
    </source>
</evidence>
<comment type="caution">
    <text evidence="1">The sequence shown here is derived from an EMBL/GenBank/DDBJ whole genome shotgun (WGS) entry which is preliminary data.</text>
</comment>
<reference evidence="1 2" key="2">
    <citation type="journal article" date="2022" name="Mol. Ecol. Resour.">
        <title>The genomes of chicory, endive, great burdock and yacon provide insights into Asteraceae paleo-polyploidization history and plant inulin production.</title>
        <authorList>
            <person name="Fan W."/>
            <person name="Wang S."/>
            <person name="Wang H."/>
            <person name="Wang A."/>
            <person name="Jiang F."/>
            <person name="Liu H."/>
            <person name="Zhao H."/>
            <person name="Xu D."/>
            <person name="Zhang Y."/>
        </authorList>
    </citation>
    <scope>NUCLEOTIDE SEQUENCE [LARGE SCALE GENOMIC DNA]</scope>
    <source>
        <strain evidence="2">cv. Punajuju</strain>
        <tissue evidence="1">Leaves</tissue>
    </source>
</reference>
<gene>
    <name evidence="1" type="ORF">L2E82_44495</name>
</gene>
<name>A0ACB8ZRP9_CICIN</name>
<protein>
    <submittedName>
        <fullName evidence="1">Uncharacterized protein</fullName>
    </submittedName>
</protein>
<organism evidence="1 2">
    <name type="scientific">Cichorium intybus</name>
    <name type="common">Chicory</name>
    <dbReference type="NCBI Taxonomy" id="13427"/>
    <lineage>
        <taxon>Eukaryota</taxon>
        <taxon>Viridiplantae</taxon>
        <taxon>Streptophyta</taxon>
        <taxon>Embryophyta</taxon>
        <taxon>Tracheophyta</taxon>
        <taxon>Spermatophyta</taxon>
        <taxon>Magnoliopsida</taxon>
        <taxon>eudicotyledons</taxon>
        <taxon>Gunneridae</taxon>
        <taxon>Pentapetalae</taxon>
        <taxon>asterids</taxon>
        <taxon>campanulids</taxon>
        <taxon>Asterales</taxon>
        <taxon>Asteraceae</taxon>
        <taxon>Cichorioideae</taxon>
        <taxon>Cichorieae</taxon>
        <taxon>Cichoriinae</taxon>
        <taxon>Cichorium</taxon>
    </lineage>
</organism>
<accession>A0ACB8ZRP9</accession>
<proteinExistence type="predicted"/>